<protein>
    <submittedName>
        <fullName evidence="2">Uncharacterized protein</fullName>
    </submittedName>
</protein>
<name>A0AAV5DLL8_ELECO</name>
<gene>
    <name evidence="2" type="primary">ga29241</name>
    <name evidence="2" type="ORF">PR202_ga29241</name>
</gene>
<evidence type="ECO:0000256" key="1">
    <source>
        <dbReference type="SAM" id="MobiDB-lite"/>
    </source>
</evidence>
<sequence length="101" mass="10964">MEQEAAASVSSLRSLSTETRRFLFRSCFEKPRRRAAAAARAEPAAAASGRAEESSLRAGRSRAGLPSRAGRGRWARRGGRGAGEEDRWEGEEGEETGERRG</sequence>
<evidence type="ECO:0000313" key="2">
    <source>
        <dbReference type="EMBL" id="GJN11076.1"/>
    </source>
</evidence>
<dbReference type="Proteomes" id="UP001054889">
    <property type="component" value="Unassembled WGS sequence"/>
</dbReference>
<proteinExistence type="predicted"/>
<keyword evidence="3" id="KW-1185">Reference proteome</keyword>
<feature type="compositionally biased region" description="Acidic residues" evidence="1">
    <location>
        <begin position="86"/>
        <end position="95"/>
    </location>
</feature>
<accession>A0AAV5DLL8</accession>
<feature type="compositionally biased region" description="Basic residues" evidence="1">
    <location>
        <begin position="70"/>
        <end position="79"/>
    </location>
</feature>
<feature type="compositionally biased region" description="Low complexity" evidence="1">
    <location>
        <begin position="36"/>
        <end position="49"/>
    </location>
</feature>
<reference evidence="2" key="1">
    <citation type="journal article" date="2018" name="DNA Res.">
        <title>Multiple hybrid de novo genome assembly of finger millet, an orphan allotetraploid crop.</title>
        <authorList>
            <person name="Hatakeyama M."/>
            <person name="Aluri S."/>
            <person name="Balachadran M.T."/>
            <person name="Sivarajan S.R."/>
            <person name="Patrignani A."/>
            <person name="Gruter S."/>
            <person name="Poveda L."/>
            <person name="Shimizu-Inatsugi R."/>
            <person name="Baeten J."/>
            <person name="Francoijs K.J."/>
            <person name="Nataraja K.N."/>
            <person name="Reddy Y.A.N."/>
            <person name="Phadnis S."/>
            <person name="Ravikumar R.L."/>
            <person name="Schlapbach R."/>
            <person name="Sreeman S.M."/>
            <person name="Shimizu K.K."/>
        </authorList>
    </citation>
    <scope>NUCLEOTIDE SEQUENCE</scope>
</reference>
<organism evidence="2 3">
    <name type="scientific">Eleusine coracana subsp. coracana</name>
    <dbReference type="NCBI Taxonomy" id="191504"/>
    <lineage>
        <taxon>Eukaryota</taxon>
        <taxon>Viridiplantae</taxon>
        <taxon>Streptophyta</taxon>
        <taxon>Embryophyta</taxon>
        <taxon>Tracheophyta</taxon>
        <taxon>Spermatophyta</taxon>
        <taxon>Magnoliopsida</taxon>
        <taxon>Liliopsida</taxon>
        <taxon>Poales</taxon>
        <taxon>Poaceae</taxon>
        <taxon>PACMAD clade</taxon>
        <taxon>Chloridoideae</taxon>
        <taxon>Cynodonteae</taxon>
        <taxon>Eleusininae</taxon>
        <taxon>Eleusine</taxon>
    </lineage>
</organism>
<reference evidence="2" key="2">
    <citation type="submission" date="2021-12" db="EMBL/GenBank/DDBJ databases">
        <title>Resequencing data analysis of finger millet.</title>
        <authorList>
            <person name="Hatakeyama M."/>
            <person name="Aluri S."/>
            <person name="Balachadran M.T."/>
            <person name="Sivarajan S.R."/>
            <person name="Poveda L."/>
            <person name="Shimizu-Inatsugi R."/>
            <person name="Schlapbach R."/>
            <person name="Sreeman S.M."/>
            <person name="Shimizu K.K."/>
        </authorList>
    </citation>
    <scope>NUCLEOTIDE SEQUENCE</scope>
</reference>
<feature type="region of interest" description="Disordered" evidence="1">
    <location>
        <begin position="33"/>
        <end position="101"/>
    </location>
</feature>
<evidence type="ECO:0000313" key="3">
    <source>
        <dbReference type="Proteomes" id="UP001054889"/>
    </source>
</evidence>
<dbReference type="AlphaFoldDB" id="A0AAV5DLL8"/>
<dbReference type="EMBL" id="BQKI01000018">
    <property type="protein sequence ID" value="GJN11076.1"/>
    <property type="molecule type" value="Genomic_DNA"/>
</dbReference>
<comment type="caution">
    <text evidence="2">The sequence shown here is derived from an EMBL/GenBank/DDBJ whole genome shotgun (WGS) entry which is preliminary data.</text>
</comment>